<keyword evidence="2" id="KW-1185">Reference proteome</keyword>
<dbReference type="OrthoDB" id="244285at2"/>
<dbReference type="EMBL" id="RPFW01000009">
    <property type="protein sequence ID" value="TVZ00448.1"/>
    <property type="molecule type" value="Genomic_DNA"/>
</dbReference>
<gene>
    <name evidence="1" type="ORF">EAS64_38160</name>
</gene>
<dbReference type="SUPFAM" id="SSF51726">
    <property type="entry name" value="UROD/MetE-like"/>
    <property type="match status" value="1"/>
</dbReference>
<accession>A0A6P2BNI2</accession>
<reference evidence="1 2" key="1">
    <citation type="submission" date="2018-11" db="EMBL/GenBank/DDBJ databases">
        <title>Trebonia kvetii gen.nov., sp.nov., a novel acidophilic actinobacterium, and proposal of the new actinobacterial family Treboniaceae fam. nov.</title>
        <authorList>
            <person name="Rapoport D."/>
            <person name="Sagova-Mareckova M."/>
            <person name="Sedlacek I."/>
            <person name="Provaznik J."/>
            <person name="Kralova S."/>
            <person name="Pavlinic D."/>
            <person name="Benes V."/>
            <person name="Kopecky J."/>
        </authorList>
    </citation>
    <scope>NUCLEOTIDE SEQUENCE [LARGE SCALE GENOMIC DNA]</scope>
    <source>
        <strain evidence="1 2">15Tr583</strain>
    </source>
</reference>
<protein>
    <recommendedName>
        <fullName evidence="3">Cobalamin-independent methionine synthase MetE C-terminal/archaeal domain-containing protein</fullName>
    </recommendedName>
</protein>
<dbReference type="Proteomes" id="UP000460272">
    <property type="component" value="Unassembled WGS sequence"/>
</dbReference>
<organism evidence="1 2">
    <name type="scientific">Trebonia kvetii</name>
    <dbReference type="NCBI Taxonomy" id="2480626"/>
    <lineage>
        <taxon>Bacteria</taxon>
        <taxon>Bacillati</taxon>
        <taxon>Actinomycetota</taxon>
        <taxon>Actinomycetes</taxon>
        <taxon>Streptosporangiales</taxon>
        <taxon>Treboniaceae</taxon>
        <taxon>Trebonia</taxon>
    </lineage>
</organism>
<comment type="caution">
    <text evidence="1">The sequence shown here is derived from an EMBL/GenBank/DDBJ whole genome shotgun (WGS) entry which is preliminary data.</text>
</comment>
<evidence type="ECO:0000313" key="1">
    <source>
        <dbReference type="EMBL" id="TVZ00448.1"/>
    </source>
</evidence>
<dbReference type="InterPro" id="IPR038071">
    <property type="entry name" value="UROD/MetE-like_sf"/>
</dbReference>
<dbReference type="AlphaFoldDB" id="A0A6P2BNI2"/>
<evidence type="ECO:0000313" key="2">
    <source>
        <dbReference type="Proteomes" id="UP000460272"/>
    </source>
</evidence>
<proteinExistence type="predicted"/>
<dbReference type="RefSeq" id="WP_145861274.1">
    <property type="nucleotide sequence ID" value="NZ_RPFW01000009.1"/>
</dbReference>
<sequence>MDADIANLRAASAAAATELFMSAASPGVIGMFMPNRYYRSTEDYITALADAMKPEYDTIYQAGLLLQLDCPDLACEWARGERRTIGEFREVVAQRLAVLDYATRDIPSEAMRLHLCWGNYVGPHHTDIPLADIIELVLQARPMGLSLEGANPRHEHEWQLFEDVKLPDGKILIPGVVDSTTNYIEHPELVAQRICRYAGVVGRDNVIASTDCGFGTFASQVIVEPEIAWAKLATMAEGAQLASSRLWGHPR</sequence>
<dbReference type="Gene3D" id="3.20.20.210">
    <property type="match status" value="1"/>
</dbReference>
<dbReference type="PANTHER" id="PTHR43844:SF1">
    <property type="entry name" value="METHIONINE SYNTHASE"/>
    <property type="match status" value="1"/>
</dbReference>
<evidence type="ECO:0008006" key="3">
    <source>
        <dbReference type="Google" id="ProtNLM"/>
    </source>
</evidence>
<name>A0A6P2BNI2_9ACTN</name>
<dbReference type="PANTHER" id="PTHR43844">
    <property type="entry name" value="METHIONINE SYNTHASE"/>
    <property type="match status" value="1"/>
</dbReference>